<dbReference type="GO" id="GO:0042597">
    <property type="term" value="C:periplasmic space"/>
    <property type="evidence" value="ECO:0007669"/>
    <property type="project" value="UniProtKB-SubCell"/>
</dbReference>
<name>A0A4P2R498_SORCE</name>
<evidence type="ECO:0000259" key="5">
    <source>
        <dbReference type="SMART" id="SM00062"/>
    </source>
</evidence>
<dbReference type="Gene3D" id="3.40.190.10">
    <property type="entry name" value="Periplasmic binding protein-like II"/>
    <property type="match status" value="2"/>
</dbReference>
<dbReference type="Proteomes" id="UP000295497">
    <property type="component" value="Chromosome"/>
</dbReference>
<feature type="transmembrane region" description="Helical" evidence="4">
    <location>
        <begin position="191"/>
        <end position="214"/>
    </location>
</feature>
<protein>
    <recommendedName>
        <fullName evidence="5">Solute-binding protein family 3/N-terminal domain-containing protein</fullName>
    </recommendedName>
</protein>
<keyword evidence="4" id="KW-1133">Transmembrane helix</keyword>
<evidence type="ECO:0000256" key="3">
    <source>
        <dbReference type="ARBA" id="ARBA00022729"/>
    </source>
</evidence>
<evidence type="ECO:0000256" key="1">
    <source>
        <dbReference type="ARBA" id="ARBA00004418"/>
    </source>
</evidence>
<dbReference type="SUPFAM" id="SSF53850">
    <property type="entry name" value="Periplasmic binding protein-like II"/>
    <property type="match status" value="1"/>
</dbReference>
<gene>
    <name evidence="6" type="ORF">SOCE836_101240</name>
</gene>
<reference evidence="6 7" key="1">
    <citation type="submission" date="2015-09" db="EMBL/GenBank/DDBJ databases">
        <title>Sorangium comparison.</title>
        <authorList>
            <person name="Zaburannyi N."/>
            <person name="Bunk B."/>
            <person name="Overmann J."/>
            <person name="Mueller R."/>
        </authorList>
    </citation>
    <scope>NUCLEOTIDE SEQUENCE [LARGE SCALE GENOMIC DNA]</scope>
    <source>
        <strain evidence="6 7">So ce836</strain>
    </source>
</reference>
<dbReference type="PANTHER" id="PTHR30024:SF47">
    <property type="entry name" value="TAURINE-BINDING PERIPLASMIC PROTEIN"/>
    <property type="match status" value="1"/>
</dbReference>
<comment type="subcellular location">
    <subcellularLocation>
        <location evidence="1">Periplasm</location>
    </subcellularLocation>
</comment>
<dbReference type="PANTHER" id="PTHR30024">
    <property type="entry name" value="ALIPHATIC SULFONATES-BINDING PROTEIN-RELATED"/>
    <property type="match status" value="1"/>
</dbReference>
<dbReference type="EMBL" id="CP012672">
    <property type="protein sequence ID" value="AUX37887.1"/>
    <property type="molecule type" value="Genomic_DNA"/>
</dbReference>
<sequence>MPRMGELTRAGEERGRASSGRRAGLLSRVALRLGVLFVAFPLVVAGAAYHQARQAEAAALARHGDAIADLLNYSARALLEQGAPHAMQRVLANCALVTSVRRVRLTDLSGKILASSYRPEVGTSSASPLLRSFLDEGASRPMVQLLDERSELTIVRPMYHSPAGGITAQHVVGAIELVMQRRDVDAIATAAALRMLAIAGVASLGLFAAVLLVLRATLARPSSPLLAPARSRGGDRLRRLACLALLALLAGACSEPAPAPLRVGLLVWVGYSPLYIAAEHEMNAPVEAEIITFSTGVDMERAFIDGKLDIVASTLFGALRLADQGIDLQTVMALDTSDGADGIVARDGIASMRDLKGKRVAADLATISHLVLIRALDRAGMSTSDVEIVNLTLEQTTDALRTGNVDAAVSWEPFLSQAVADGAKKIFSSAELPNEITDVLLMTREAAARRGQDTVAFLRGWDRALELWRARPSEALGLMARAQGMKVDEFESTMTGLSILDLARNRQLFDRSAGGPSLWAAYDATAQAMNKAKMLENTPAPAEARLNPGLVAAALQK</sequence>
<evidence type="ECO:0000256" key="2">
    <source>
        <dbReference type="ARBA" id="ARBA00010742"/>
    </source>
</evidence>
<keyword evidence="4" id="KW-0472">Membrane</keyword>
<evidence type="ECO:0000256" key="4">
    <source>
        <dbReference type="SAM" id="Phobius"/>
    </source>
</evidence>
<feature type="transmembrane region" description="Helical" evidence="4">
    <location>
        <begin position="29"/>
        <end position="49"/>
    </location>
</feature>
<comment type="similarity">
    <text evidence="2">Belongs to the bacterial solute-binding protein SsuA/TauA family.</text>
</comment>
<evidence type="ECO:0000313" key="7">
    <source>
        <dbReference type="Proteomes" id="UP000295497"/>
    </source>
</evidence>
<keyword evidence="4" id="KW-0812">Transmembrane</keyword>
<keyword evidence="3" id="KW-0732">Signal</keyword>
<proteinExistence type="inferred from homology"/>
<dbReference type="Pfam" id="PF13379">
    <property type="entry name" value="NMT1_2"/>
    <property type="match status" value="1"/>
</dbReference>
<organism evidence="6 7">
    <name type="scientific">Sorangium cellulosum</name>
    <name type="common">Polyangium cellulosum</name>
    <dbReference type="NCBI Taxonomy" id="56"/>
    <lineage>
        <taxon>Bacteria</taxon>
        <taxon>Pseudomonadati</taxon>
        <taxon>Myxococcota</taxon>
        <taxon>Polyangia</taxon>
        <taxon>Polyangiales</taxon>
        <taxon>Polyangiaceae</taxon>
        <taxon>Sorangium</taxon>
    </lineage>
</organism>
<evidence type="ECO:0000313" key="6">
    <source>
        <dbReference type="EMBL" id="AUX37887.1"/>
    </source>
</evidence>
<dbReference type="InterPro" id="IPR001638">
    <property type="entry name" value="Solute-binding_3/MltF_N"/>
</dbReference>
<dbReference type="SMART" id="SM00062">
    <property type="entry name" value="PBPb"/>
    <property type="match status" value="1"/>
</dbReference>
<feature type="domain" description="Solute-binding protein family 3/N-terminal" evidence="5">
    <location>
        <begin position="264"/>
        <end position="486"/>
    </location>
</feature>
<accession>A0A4P2R498</accession>
<dbReference type="AlphaFoldDB" id="A0A4P2R498"/>